<dbReference type="EMBL" id="VSSQ01139984">
    <property type="protein sequence ID" value="MPN62242.1"/>
    <property type="molecule type" value="Genomic_DNA"/>
</dbReference>
<name>A0A645JGA5_9ZZZZ</name>
<comment type="caution">
    <text evidence="1">The sequence shown here is derived from an EMBL/GenBank/DDBJ whole genome shotgun (WGS) entry which is preliminary data.</text>
</comment>
<reference evidence="1" key="1">
    <citation type="submission" date="2019-08" db="EMBL/GenBank/DDBJ databases">
        <authorList>
            <person name="Kucharzyk K."/>
            <person name="Murdoch R.W."/>
            <person name="Higgins S."/>
            <person name="Loffler F."/>
        </authorList>
    </citation>
    <scope>NUCLEOTIDE SEQUENCE</scope>
</reference>
<evidence type="ECO:0000313" key="1">
    <source>
        <dbReference type="EMBL" id="MPN62242.1"/>
    </source>
</evidence>
<accession>A0A645JGA5</accession>
<gene>
    <name evidence="1" type="ORF">SDC9_209989</name>
</gene>
<dbReference type="Pfam" id="PF12831">
    <property type="entry name" value="FAD_oxidored"/>
    <property type="match status" value="1"/>
</dbReference>
<protein>
    <submittedName>
        <fullName evidence="1">Uncharacterized protein</fullName>
    </submittedName>
</protein>
<organism evidence="1">
    <name type="scientific">bioreactor metagenome</name>
    <dbReference type="NCBI Taxonomy" id="1076179"/>
    <lineage>
        <taxon>unclassified sequences</taxon>
        <taxon>metagenomes</taxon>
        <taxon>ecological metagenomes</taxon>
    </lineage>
</organism>
<proteinExistence type="predicted"/>
<sequence>MPQCGVMGQAAGAASVLSIRQDVAVRNVDRKALQSELKKQGCILDDADISAANR</sequence>
<dbReference type="AlphaFoldDB" id="A0A645JGA5"/>